<dbReference type="Proteomes" id="UP000230069">
    <property type="component" value="Unassembled WGS sequence"/>
</dbReference>
<protein>
    <submittedName>
        <fullName evidence="1">Uncharacterized protein</fullName>
    </submittedName>
</protein>
<dbReference type="EMBL" id="KZ305054">
    <property type="protein sequence ID" value="PIA34708.1"/>
    <property type="molecule type" value="Genomic_DNA"/>
</dbReference>
<reference evidence="1 2" key="1">
    <citation type="submission" date="2017-09" db="EMBL/GenBank/DDBJ databases">
        <title>WGS assembly of Aquilegia coerulea Goldsmith.</title>
        <authorList>
            <person name="Hodges S."/>
            <person name="Kramer E."/>
            <person name="Nordborg M."/>
            <person name="Tomkins J."/>
            <person name="Borevitz J."/>
            <person name="Derieg N."/>
            <person name="Yan J."/>
            <person name="Mihaltcheva S."/>
            <person name="Hayes R.D."/>
            <person name="Rokhsar D."/>
        </authorList>
    </citation>
    <scope>NUCLEOTIDE SEQUENCE [LARGE SCALE GENOMIC DNA]</scope>
    <source>
        <strain evidence="2">cv. Goldsmith</strain>
    </source>
</reference>
<dbReference type="AlphaFoldDB" id="A0A2G5CTV7"/>
<proteinExistence type="predicted"/>
<evidence type="ECO:0000313" key="1">
    <source>
        <dbReference type="EMBL" id="PIA34708.1"/>
    </source>
</evidence>
<sequence length="90" mass="10634">MVDEFLVTPGFEYFFCPFAFHPLHPELVLVRFRRFTAWIQAEVSNSSINLEESLYCLDSKSTKVVNKFYPRLDLIIPFLHPAWIPILRDT</sequence>
<evidence type="ECO:0000313" key="2">
    <source>
        <dbReference type="Proteomes" id="UP000230069"/>
    </source>
</evidence>
<gene>
    <name evidence="1" type="ORF">AQUCO_03700174v1</name>
</gene>
<dbReference type="InParanoid" id="A0A2G5CTV7"/>
<accession>A0A2G5CTV7</accession>
<keyword evidence="2" id="KW-1185">Reference proteome</keyword>
<organism evidence="1 2">
    <name type="scientific">Aquilegia coerulea</name>
    <name type="common">Rocky mountain columbine</name>
    <dbReference type="NCBI Taxonomy" id="218851"/>
    <lineage>
        <taxon>Eukaryota</taxon>
        <taxon>Viridiplantae</taxon>
        <taxon>Streptophyta</taxon>
        <taxon>Embryophyta</taxon>
        <taxon>Tracheophyta</taxon>
        <taxon>Spermatophyta</taxon>
        <taxon>Magnoliopsida</taxon>
        <taxon>Ranunculales</taxon>
        <taxon>Ranunculaceae</taxon>
        <taxon>Thalictroideae</taxon>
        <taxon>Aquilegia</taxon>
    </lineage>
</organism>
<name>A0A2G5CTV7_AQUCA</name>